<dbReference type="SUPFAM" id="SSF51445">
    <property type="entry name" value="(Trans)glycosidases"/>
    <property type="match status" value="1"/>
</dbReference>
<dbReference type="GO" id="GO:0005975">
    <property type="term" value="P:carbohydrate metabolic process"/>
    <property type="evidence" value="ECO:0007669"/>
    <property type="project" value="InterPro"/>
</dbReference>
<dbReference type="Gene3D" id="3.20.20.80">
    <property type="entry name" value="Glycosidases"/>
    <property type="match status" value="1"/>
</dbReference>
<dbReference type="InterPro" id="IPR001944">
    <property type="entry name" value="Glycoside_Hdrlase_35"/>
</dbReference>
<dbReference type="Pfam" id="PF22369">
    <property type="entry name" value="GLMA_2nd"/>
    <property type="match status" value="1"/>
</dbReference>
<proteinExistence type="inferred from homology"/>
<dbReference type="EMBL" id="AYYK01000003">
    <property type="protein sequence ID" value="KRM79602.1"/>
    <property type="molecule type" value="Genomic_DNA"/>
</dbReference>
<dbReference type="PRINTS" id="PR00742">
    <property type="entry name" value="GLHYDRLASE35"/>
</dbReference>
<dbReference type="InterPro" id="IPR017853">
    <property type="entry name" value="GH"/>
</dbReference>
<protein>
    <submittedName>
        <fullName evidence="5">Uncharacterized protein</fullName>
    </submittedName>
</protein>
<dbReference type="InterPro" id="IPR054746">
    <property type="entry name" value="GLMA-like_second"/>
</dbReference>
<dbReference type="STRING" id="1423738.FC84_GL001071"/>
<evidence type="ECO:0000259" key="3">
    <source>
        <dbReference type="Pfam" id="PF01301"/>
    </source>
</evidence>
<evidence type="ECO:0000259" key="4">
    <source>
        <dbReference type="Pfam" id="PF22369"/>
    </source>
</evidence>
<dbReference type="Pfam" id="PF01301">
    <property type="entry name" value="Glyco_hydro_35"/>
    <property type="match status" value="1"/>
</dbReference>
<dbReference type="AlphaFoldDB" id="A0A0R2BM05"/>
<evidence type="ECO:0000256" key="2">
    <source>
        <dbReference type="RuleBase" id="RU003679"/>
    </source>
</evidence>
<comment type="caution">
    <text evidence="5">The sequence shown here is derived from an EMBL/GenBank/DDBJ whole genome shotgun (WGS) entry which is preliminary data.</text>
</comment>
<dbReference type="PANTHER" id="PTHR23421">
    <property type="entry name" value="BETA-GALACTOSIDASE RELATED"/>
    <property type="match status" value="1"/>
</dbReference>
<dbReference type="Proteomes" id="UP000051813">
    <property type="component" value="Unassembled WGS sequence"/>
</dbReference>
<accession>A0A0R2BM05</accession>
<gene>
    <name evidence="5" type="ORF">FC84_GL001071</name>
</gene>
<organism evidence="5 6">
    <name type="scientific">Lapidilactobacillus dextrinicus DSM 20335</name>
    <dbReference type="NCBI Taxonomy" id="1423738"/>
    <lineage>
        <taxon>Bacteria</taxon>
        <taxon>Bacillati</taxon>
        <taxon>Bacillota</taxon>
        <taxon>Bacilli</taxon>
        <taxon>Lactobacillales</taxon>
        <taxon>Lactobacillaceae</taxon>
        <taxon>Lapidilactobacillus</taxon>
    </lineage>
</organism>
<evidence type="ECO:0000313" key="5">
    <source>
        <dbReference type="EMBL" id="KRM79602.1"/>
    </source>
</evidence>
<dbReference type="PATRIC" id="fig|1423738.3.peg.1084"/>
<name>A0A0R2BM05_9LACO</name>
<feature type="domain" description="Glycoside hydrolase 35 catalytic" evidence="3">
    <location>
        <begin position="6"/>
        <end position="181"/>
    </location>
</feature>
<evidence type="ECO:0000256" key="1">
    <source>
        <dbReference type="ARBA" id="ARBA00009809"/>
    </source>
</evidence>
<evidence type="ECO:0000313" key="6">
    <source>
        <dbReference type="Proteomes" id="UP000051813"/>
    </source>
</evidence>
<dbReference type="InterPro" id="IPR031330">
    <property type="entry name" value="Gly_Hdrlase_35_cat"/>
</dbReference>
<comment type="similarity">
    <text evidence="1 2">Belongs to the glycosyl hydrolase 35 family.</text>
</comment>
<sequence>MSKNEFQIDGKAQLIIAGEVHYFRIPVERWEETLVELKTAGMNTVSTYIPWIIHEEVEGEYDFDGHKKANQDLIGFIRLVQKLDLYLIARPGPFIMAELKNEGIPYWVREKNPDAIPNTWDGQMVTTSTIDYSNRGYRRDAKKWMQAIGNVLKPFLHPNGGPIIGVQLDNEVGMLSWVSHSPDITDQTISDFSNWLDNRYAAPRILPNCYSKKDNLTQFKNLVAAPTESTALQIRFDLSLFMRTRYKDYFQFLIDTLIEINIVEIPYLINVHGTDQGLGETFPIGISQLYDTFTLDNVLVGTDVYFGDFDLTTATHLYTLNKLMSATGRNWPLSSLEFNASTGNNTDHLESQKETSAIPLKTRLQLAEGTKVLNYYLFSGGYNRSLEVYQADGNSRVGIHGWRHGFGAIVNPEGKISYAYPRITQINQEALHNHELLSRTTVKPTKLAIGFDIDDFMTEYYYPNSHISNEYVNNLSMNRAKRPWNNVLKNLLSAKFNYDAIDLKQEIPDPKKTPIMVYLSSRYMAAKTQQLLVQYIQDGGHVLLIGELPEYDLVGESCHTLIDQLGVMPGMVVEETPRLFPSVQGLNWNQDMSEVRVEYYQTFTYKNGQAFLQEIQSKQIVAATIPYGQGSIDVICTELRFDPVFYTKLLAQNQIVPEFKLMPNQDNILAFQTDVDQGSFIHLLNTLDTEVHFEIAGLFNRHKITIHGRDGLMLPQNLKVAGVTIVYSTAELLRYTENQELIFKINELSDVIAVPTTQKIFPSQNYWIEIEDNEQLIHPTNKGSLVINIESDVLASY</sequence>
<feature type="domain" description="GLMA-like second" evidence="4">
    <location>
        <begin position="469"/>
        <end position="608"/>
    </location>
</feature>
<keyword evidence="6" id="KW-1185">Reference proteome</keyword>
<reference evidence="5 6" key="1">
    <citation type="journal article" date="2015" name="Genome Announc.">
        <title>Expanding the biotechnology potential of lactobacilli through comparative genomics of 213 strains and associated genera.</title>
        <authorList>
            <person name="Sun Z."/>
            <person name="Harris H.M."/>
            <person name="McCann A."/>
            <person name="Guo C."/>
            <person name="Argimon S."/>
            <person name="Zhang W."/>
            <person name="Yang X."/>
            <person name="Jeffery I.B."/>
            <person name="Cooney J.C."/>
            <person name="Kagawa T.F."/>
            <person name="Liu W."/>
            <person name="Song Y."/>
            <person name="Salvetti E."/>
            <person name="Wrobel A."/>
            <person name="Rasinkangas P."/>
            <person name="Parkhill J."/>
            <person name="Rea M.C."/>
            <person name="O'Sullivan O."/>
            <person name="Ritari J."/>
            <person name="Douillard F.P."/>
            <person name="Paul Ross R."/>
            <person name="Yang R."/>
            <person name="Briner A.E."/>
            <person name="Felis G.E."/>
            <person name="de Vos W.M."/>
            <person name="Barrangou R."/>
            <person name="Klaenhammer T.R."/>
            <person name="Caufield P.W."/>
            <person name="Cui Y."/>
            <person name="Zhang H."/>
            <person name="O'Toole P.W."/>
        </authorList>
    </citation>
    <scope>NUCLEOTIDE SEQUENCE [LARGE SCALE GENOMIC DNA]</scope>
    <source>
        <strain evidence="5 6">DSM 20335</strain>
    </source>
</reference>
<dbReference type="GO" id="GO:0004553">
    <property type="term" value="F:hydrolase activity, hydrolyzing O-glycosyl compounds"/>
    <property type="evidence" value="ECO:0007669"/>
    <property type="project" value="InterPro"/>
</dbReference>